<proteinExistence type="predicted"/>
<keyword evidence="3" id="KW-1185">Reference proteome</keyword>
<name>A0AA88AM97_FICCA</name>
<dbReference type="AlphaFoldDB" id="A0AA88AM97"/>
<comment type="caution">
    <text evidence="2">The sequence shown here is derived from an EMBL/GenBank/DDBJ whole genome shotgun (WGS) entry which is preliminary data.</text>
</comment>
<gene>
    <name evidence="2" type="ORF">TIFTF001_024567</name>
</gene>
<accession>A0AA88AM97</accession>
<protein>
    <submittedName>
        <fullName evidence="2">Uncharacterized protein</fullName>
    </submittedName>
</protein>
<reference evidence="2" key="1">
    <citation type="submission" date="2023-07" db="EMBL/GenBank/DDBJ databases">
        <title>draft genome sequence of fig (Ficus carica).</title>
        <authorList>
            <person name="Takahashi T."/>
            <person name="Nishimura K."/>
        </authorList>
    </citation>
    <scope>NUCLEOTIDE SEQUENCE</scope>
</reference>
<dbReference type="Gramene" id="FCD_00018546-RA">
    <property type="protein sequence ID" value="FCD_00018546-RA:cds"/>
    <property type="gene ID" value="FCD_00018546"/>
</dbReference>
<organism evidence="2 3">
    <name type="scientific">Ficus carica</name>
    <name type="common">Common fig</name>
    <dbReference type="NCBI Taxonomy" id="3494"/>
    <lineage>
        <taxon>Eukaryota</taxon>
        <taxon>Viridiplantae</taxon>
        <taxon>Streptophyta</taxon>
        <taxon>Embryophyta</taxon>
        <taxon>Tracheophyta</taxon>
        <taxon>Spermatophyta</taxon>
        <taxon>Magnoliopsida</taxon>
        <taxon>eudicotyledons</taxon>
        <taxon>Gunneridae</taxon>
        <taxon>Pentapetalae</taxon>
        <taxon>rosids</taxon>
        <taxon>fabids</taxon>
        <taxon>Rosales</taxon>
        <taxon>Moraceae</taxon>
        <taxon>Ficeae</taxon>
        <taxon>Ficus</taxon>
    </lineage>
</organism>
<evidence type="ECO:0000313" key="3">
    <source>
        <dbReference type="Proteomes" id="UP001187192"/>
    </source>
</evidence>
<dbReference type="Proteomes" id="UP001187192">
    <property type="component" value="Unassembled WGS sequence"/>
</dbReference>
<evidence type="ECO:0000313" key="2">
    <source>
        <dbReference type="EMBL" id="GMN55444.1"/>
    </source>
</evidence>
<dbReference type="EMBL" id="BTGU01000057">
    <property type="protein sequence ID" value="GMN55444.1"/>
    <property type="molecule type" value="Genomic_DNA"/>
</dbReference>
<feature type="region of interest" description="Disordered" evidence="1">
    <location>
        <begin position="1"/>
        <end position="81"/>
    </location>
</feature>
<sequence length="81" mass="8783">MTMATAIVTATKLIPPPRRRASTRMSSPRSVELPPAKLKSSASRLSHLGPNLADLTPLTQPCHPYPRSGQEGKLFLDSEMS</sequence>
<evidence type="ECO:0000256" key="1">
    <source>
        <dbReference type="SAM" id="MobiDB-lite"/>
    </source>
</evidence>